<dbReference type="Gene3D" id="3.90.550.10">
    <property type="entry name" value="Spore Coat Polysaccharide Biosynthesis Protein SpsA, Chain A"/>
    <property type="match status" value="1"/>
</dbReference>
<dbReference type="InterPro" id="IPR040497">
    <property type="entry name" value="Glyco_transf_24"/>
</dbReference>
<dbReference type="GO" id="GO:0036503">
    <property type="term" value="P:ERAD pathway"/>
    <property type="evidence" value="ECO:0007669"/>
    <property type="project" value="TreeGrafter"/>
</dbReference>
<dbReference type="GO" id="GO:0051082">
    <property type="term" value="F:unfolded protein binding"/>
    <property type="evidence" value="ECO:0007669"/>
    <property type="project" value="TreeGrafter"/>
</dbReference>
<dbReference type="GO" id="GO:0018279">
    <property type="term" value="P:protein N-linked glycosylation via asparagine"/>
    <property type="evidence" value="ECO:0007669"/>
    <property type="project" value="TreeGrafter"/>
</dbReference>
<proteinExistence type="inferred from homology"/>
<dbReference type="Pfam" id="PF18404">
    <property type="entry name" value="Glyco_transf_24"/>
    <property type="match status" value="1"/>
</dbReference>
<dbReference type="InterPro" id="IPR040694">
    <property type="entry name" value="UGGT_TRXL_2"/>
</dbReference>
<keyword evidence="8" id="KW-0325">Glycoprotein</keyword>
<dbReference type="Pfam" id="PF06427">
    <property type="entry name" value="UDP-g_GGTase"/>
    <property type="match status" value="1"/>
</dbReference>
<keyword evidence="5 16" id="KW-0808">Transferase</keyword>
<protein>
    <submittedName>
        <fullName evidence="16">Related to UDP-glucose:glycoprotein glucosyltransferase</fullName>
    </submittedName>
</protein>
<evidence type="ECO:0000259" key="13">
    <source>
        <dbReference type="Pfam" id="PF18402"/>
    </source>
</evidence>
<reference evidence="16" key="1">
    <citation type="submission" date="2014-06" db="EMBL/GenBank/DDBJ databases">
        <authorList>
            <person name="Ju J."/>
            <person name="Zhang J."/>
        </authorList>
    </citation>
    <scope>NUCLEOTIDE SEQUENCE</scope>
    <source>
        <strain evidence="16">SscI8</strain>
    </source>
</reference>
<dbReference type="SUPFAM" id="SSF53448">
    <property type="entry name" value="Nucleotide-diphospho-sugar transferases"/>
    <property type="match status" value="1"/>
</dbReference>
<evidence type="ECO:0000256" key="1">
    <source>
        <dbReference type="ARBA" id="ARBA00001913"/>
    </source>
</evidence>
<feature type="signal peptide" evidence="10">
    <location>
        <begin position="1"/>
        <end position="29"/>
    </location>
</feature>
<dbReference type="PANTHER" id="PTHR11226:SF0">
    <property type="entry name" value="UDP-GLUCOSE:GLYCOPROTEIN GLUCOSYLTRANSFERASE"/>
    <property type="match status" value="1"/>
</dbReference>
<keyword evidence="6 10" id="KW-0732">Signal</keyword>
<comment type="pathway">
    <text evidence="3">Protein modification; protein glycosylation.</text>
</comment>
<comment type="subcellular location">
    <subcellularLocation>
        <location evidence="2">Endoplasmic reticulum lumen</location>
    </subcellularLocation>
</comment>
<evidence type="ECO:0000313" key="16">
    <source>
        <dbReference type="EMBL" id="CDR87171.1"/>
    </source>
</evidence>
<evidence type="ECO:0000256" key="9">
    <source>
        <dbReference type="SAM" id="MobiDB-lite"/>
    </source>
</evidence>
<feature type="domain" description="UDP-glucose:glycoprotein glucosyltransferase thioredoxin-like" evidence="14">
    <location>
        <begin position="801"/>
        <end position="978"/>
    </location>
</feature>
<dbReference type="InterPro" id="IPR040693">
    <property type="entry name" value="UGGT_TRXL_1"/>
</dbReference>
<sequence length="1668" mass="183745">MRALPLLSVGWAWLALASTLAIPTSVVHAESPPVKVQLRASWSKISLPSGGSPFLLELLEAARSQQPSSFFPLIELLTSKYSATELREASDEWLASTVQDLITTHQLFGAWRKHADEALDTWRMSLALSNSSPRVQALVQLYQTMQLDETWQKGSKDASCVSWVHFHDQVLCSGDDLRQAVRNGAPMTSIYDRSREVSLGHSRSSSAGSTAATQSFVLYADPFSDNFHELFSILEEHTNQPDANFTYTLRWRPSATDSALMPDVERTTFLSGYGAILDLKKVDYLVIDDRKLKDDSDIGDIGISASYQSEEGTAAKQAADQARWLRDQIGADSDASGATLSSLSEDQIADLGIKAARLIMDSSDPLRALQELSQNFPLHAADLAKTTKWDDADRSAALVDAVLNLASMRIEPGHSDLWLNGASTSTRDFMPLTLLETLRRERSWNHALQHPLAGGGLNVTEAGDLISSSLVGRAFLAQADGQASTAIFDASDRIEIKNAPEGTDVGAITWLNDLEKDAATSEWSSDLMDLLRPMWPGKFPRLSLNLFNVVLVLDLSQKETCRFLSATVIQSLGRVGLHWGLVPGGLEDETSSDAVRMARLFWFLLDQAGAQTTSDVLRKAAASKAGSSGALDISLAVKEAKFALKSIDTDGSLATKLDDALAGNNPAYTLKENLGRAYIKRLRATRKENRGGHVFINGQHQPFHPQIVHILHQTIQEQIQALAPQIYYGQISSSTPSLDTFFYDSVGALSFRSALVGGAGGEEGKGVKHGALDLFSALVDDAVPTETVEKVFRFFYPAAASGALLNSTVWVIADLDSDDGVALLARSFEALAKEDAKFRLGLLHTPSTGSEAEAHGRYVSTLMYRLLAEGRTEAVSPTQVLEALEQAHSHPDVSVQQLEGALGLTASDANSNQKARHFWQSISPSITSKLAIPPGPAILVDSHLVTNLSPSTIDARDITALVEYEAGQTLPSLIQALHLLRPNLSDLPPHQRQNLIFASLSVLNGIHHQAGSSMFTSKAASRSGLPEQLGTGDHVFEVGNRAEADVRITVLLDPLSEAAQRWSSVLLMLRELEGVYARVILNPQIKLRELPLKRFYRFSAPRALKFSEGRVVAPELRFFDMPEDAVLTLGLDAPAPWLTMPMEAVYDLDNIRLADVPSGSRGKGVKAVYELKHLLIEGHAREERAGSAVTVPRGLQLLLETPDEGTRLDTIVMANLAYFQFKAQPGLWKLRIRGGRSDELYEMQSVGSQGWNSPTVEVTGQHVVLDTLSGLTIYPRVAKRAGKEGQGLLEELDAQGRPIKIQRSPPYEAGLASSAGQLFLSAKDKLSTLAQTITGTPTTATTTTTEVTRRTHADINIFTVASGHLYERMTYIMILSVVKHTSSTVKFWFIENFLSPSFKEFIPHLAVEYGFEYELVTYAWPHWLRSQTEKQRTIWGYKILFLDTLFPLDLGKVIFVDADQVVRTDLQELVDLDLEGHVYGYPPMGDDSEDMDGFRFWKQGYWKDYLRGRPYHISALYVVDLHRFRLFAAGDRLRGQYQALSADPNSLSNLDQDLPNNMQSSLPIFTLPKEWLWCETWCSNDWLDRAKTIDLCSNPKTKEPKLERAKRQIPEWTVYDGEVGRLAQRLVEEKVGKSVVAPDSQVETKSGNTQQQAADANANADAHVHDEL</sequence>
<feature type="chain" id="PRO_5007303079" evidence="10">
    <location>
        <begin position="30"/>
        <end position="1668"/>
    </location>
</feature>
<dbReference type="Pfam" id="PF18403">
    <property type="entry name" value="Thioredoxin_15"/>
    <property type="match status" value="1"/>
</dbReference>
<keyword evidence="7" id="KW-0256">Endoplasmic reticulum</keyword>
<feature type="compositionally biased region" description="Low complexity" evidence="9">
    <location>
        <begin position="1650"/>
        <end position="1661"/>
    </location>
</feature>
<evidence type="ECO:0000256" key="2">
    <source>
        <dbReference type="ARBA" id="ARBA00004319"/>
    </source>
</evidence>
<dbReference type="GO" id="GO:0003980">
    <property type="term" value="F:UDP-glucose:glycoprotein glucosyltransferase activity"/>
    <property type="evidence" value="ECO:0007669"/>
    <property type="project" value="InterPro"/>
</dbReference>
<dbReference type="EMBL" id="LK056652">
    <property type="protein sequence ID" value="CDR87171.1"/>
    <property type="molecule type" value="Genomic_DNA"/>
</dbReference>
<gene>
    <name evidence="16" type="ORF">SPSC_00297</name>
</gene>
<evidence type="ECO:0000259" key="11">
    <source>
        <dbReference type="Pfam" id="PF18400"/>
    </source>
</evidence>
<dbReference type="UniPathway" id="UPA00378"/>
<comment type="cofactor">
    <cofactor evidence="1">
        <name>Ca(2+)</name>
        <dbReference type="ChEBI" id="CHEBI:29108"/>
    </cofactor>
</comment>
<dbReference type="CDD" id="cd06432">
    <property type="entry name" value="GT8_HUGT1_C_like"/>
    <property type="match status" value="1"/>
</dbReference>
<feature type="domain" description="UGGT thioredoxin-like" evidence="12">
    <location>
        <begin position="339"/>
        <end position="475"/>
    </location>
</feature>
<evidence type="ECO:0000256" key="7">
    <source>
        <dbReference type="ARBA" id="ARBA00022824"/>
    </source>
</evidence>
<comment type="similarity">
    <text evidence="4">Belongs to the glycosyltransferase 8 family.</text>
</comment>
<dbReference type="OrthoDB" id="27683at2759"/>
<feature type="region of interest" description="Disordered" evidence="9">
    <location>
        <begin position="1633"/>
        <end position="1668"/>
    </location>
</feature>
<dbReference type="Pfam" id="PF18401">
    <property type="entry name" value="Thioredoxin_13"/>
    <property type="match status" value="1"/>
</dbReference>
<accession>A0A140KM40</accession>
<dbReference type="InterPro" id="IPR029044">
    <property type="entry name" value="Nucleotide-diphossugar_trans"/>
</dbReference>
<evidence type="ECO:0000256" key="4">
    <source>
        <dbReference type="ARBA" id="ARBA00006351"/>
    </source>
</evidence>
<dbReference type="InterPro" id="IPR040692">
    <property type="entry name" value="UGGT_TRXL_3"/>
</dbReference>
<evidence type="ECO:0000256" key="10">
    <source>
        <dbReference type="SAM" id="SignalP"/>
    </source>
</evidence>
<dbReference type="FunFam" id="3.90.550.10:FF:000065">
    <property type="entry name" value="UDP-glucose:glycoprotein glucosyltransferase, putative"/>
    <property type="match status" value="1"/>
</dbReference>
<dbReference type="PANTHER" id="PTHR11226">
    <property type="entry name" value="UDP-GLUCOSE GLYCOPROTEIN:GLUCOSYLTRANSFERASE"/>
    <property type="match status" value="1"/>
</dbReference>
<evidence type="ECO:0000259" key="14">
    <source>
        <dbReference type="Pfam" id="PF18403"/>
    </source>
</evidence>
<organism evidence="16">
    <name type="scientific">Sporisorium scitamineum</name>
    <dbReference type="NCBI Taxonomy" id="49012"/>
    <lineage>
        <taxon>Eukaryota</taxon>
        <taxon>Fungi</taxon>
        <taxon>Dikarya</taxon>
        <taxon>Basidiomycota</taxon>
        <taxon>Ustilaginomycotina</taxon>
        <taxon>Ustilaginomycetes</taxon>
        <taxon>Ustilaginales</taxon>
        <taxon>Ustilaginaceae</taxon>
        <taxon>Sporisorium</taxon>
    </lineage>
</organism>
<name>A0A140KM40_9BASI</name>
<evidence type="ECO:0000256" key="5">
    <source>
        <dbReference type="ARBA" id="ARBA00022679"/>
    </source>
</evidence>
<feature type="domain" description="Glucosyltransferase 24 catalytic" evidence="15">
    <location>
        <begin position="1355"/>
        <end position="1620"/>
    </location>
</feature>
<feature type="domain" description="UGGT thioredoxin-like" evidence="11">
    <location>
        <begin position="52"/>
        <end position="258"/>
    </location>
</feature>
<dbReference type="Pfam" id="PF18402">
    <property type="entry name" value="Thioredoxin_14"/>
    <property type="match status" value="1"/>
</dbReference>
<evidence type="ECO:0000259" key="12">
    <source>
        <dbReference type="Pfam" id="PF18401"/>
    </source>
</evidence>
<dbReference type="InterPro" id="IPR009448">
    <property type="entry name" value="UDP-g_GGtrans"/>
</dbReference>
<dbReference type="GO" id="GO:0005788">
    <property type="term" value="C:endoplasmic reticulum lumen"/>
    <property type="evidence" value="ECO:0007669"/>
    <property type="project" value="UniProtKB-SubCell"/>
</dbReference>
<evidence type="ECO:0000259" key="15">
    <source>
        <dbReference type="Pfam" id="PF18404"/>
    </source>
</evidence>
<feature type="domain" description="UGGT thioredoxin-like" evidence="13">
    <location>
        <begin position="488"/>
        <end position="756"/>
    </location>
</feature>
<dbReference type="Pfam" id="PF18400">
    <property type="entry name" value="Thioredoxin_12"/>
    <property type="match status" value="1"/>
</dbReference>
<dbReference type="InterPro" id="IPR040525">
    <property type="entry name" value="UGGT_TRXL_4"/>
</dbReference>
<evidence type="ECO:0000256" key="8">
    <source>
        <dbReference type="ARBA" id="ARBA00023180"/>
    </source>
</evidence>
<evidence type="ECO:0000256" key="6">
    <source>
        <dbReference type="ARBA" id="ARBA00022729"/>
    </source>
</evidence>
<evidence type="ECO:0000256" key="3">
    <source>
        <dbReference type="ARBA" id="ARBA00004922"/>
    </source>
</evidence>